<evidence type="ECO:0000256" key="1">
    <source>
        <dbReference type="SAM" id="Phobius"/>
    </source>
</evidence>
<reference evidence="3" key="1">
    <citation type="journal article" date="2019" name="Int. J. Syst. Evol. Microbiol.">
        <title>The Global Catalogue of Microorganisms (GCM) 10K type strain sequencing project: providing services to taxonomists for standard genome sequencing and annotation.</title>
        <authorList>
            <consortium name="The Broad Institute Genomics Platform"/>
            <consortium name="The Broad Institute Genome Sequencing Center for Infectious Disease"/>
            <person name="Wu L."/>
            <person name="Ma J."/>
        </authorList>
    </citation>
    <scope>NUCLEOTIDE SEQUENCE [LARGE SCALE GENOMIC DNA]</scope>
    <source>
        <strain evidence="3">CCUG 30340</strain>
    </source>
</reference>
<keyword evidence="1" id="KW-0812">Transmembrane</keyword>
<keyword evidence="1" id="KW-1133">Transmembrane helix</keyword>
<organism evidence="2 3">
    <name type="scientific">Dokdonella ginsengisoli</name>
    <dbReference type="NCBI Taxonomy" id="363846"/>
    <lineage>
        <taxon>Bacteria</taxon>
        <taxon>Pseudomonadati</taxon>
        <taxon>Pseudomonadota</taxon>
        <taxon>Gammaproteobacteria</taxon>
        <taxon>Lysobacterales</taxon>
        <taxon>Rhodanobacteraceae</taxon>
        <taxon>Dokdonella</taxon>
    </lineage>
</organism>
<dbReference type="Proteomes" id="UP001595886">
    <property type="component" value="Unassembled WGS sequence"/>
</dbReference>
<protein>
    <recommendedName>
        <fullName evidence="4">DUF58 domain-containing protein</fullName>
    </recommendedName>
</protein>
<evidence type="ECO:0000313" key="2">
    <source>
        <dbReference type="EMBL" id="MFC4819779.1"/>
    </source>
</evidence>
<comment type="caution">
    <text evidence="2">The sequence shown here is derived from an EMBL/GenBank/DDBJ whole genome shotgun (WGS) entry which is preliminary data.</text>
</comment>
<name>A0ABV9QT35_9GAMM</name>
<proteinExistence type="predicted"/>
<keyword evidence="1" id="KW-0472">Membrane</keyword>
<dbReference type="RefSeq" id="WP_380019573.1">
    <property type="nucleotide sequence ID" value="NZ_JBHSHD010000005.1"/>
</dbReference>
<evidence type="ECO:0000313" key="3">
    <source>
        <dbReference type="Proteomes" id="UP001595886"/>
    </source>
</evidence>
<accession>A0ABV9QT35</accession>
<feature type="transmembrane region" description="Helical" evidence="1">
    <location>
        <begin position="6"/>
        <end position="30"/>
    </location>
</feature>
<evidence type="ECO:0008006" key="4">
    <source>
        <dbReference type="Google" id="ProtNLM"/>
    </source>
</evidence>
<dbReference type="EMBL" id="JBHSHD010000005">
    <property type="protein sequence ID" value="MFC4819779.1"/>
    <property type="molecule type" value="Genomic_DNA"/>
</dbReference>
<gene>
    <name evidence="2" type="ORF">ACFO6Q_05565</name>
</gene>
<sequence>MDAYAPLLALIALLVLPLFWCAVVLLLSYVGGWRRLHEEFPERGDPAAIGYRSVSGRVGLVSYKQSLRAAAAGDGLHLAVPSLFRPGHPPLFIPWRVMRRRERLCLLWQDSVRVEVGSTGVKLQLPPEWLESAAG</sequence>
<keyword evidence="3" id="KW-1185">Reference proteome</keyword>